<dbReference type="RefSeq" id="XP_022250838.1">
    <property type="nucleotide sequence ID" value="XM_022395130.1"/>
</dbReference>
<evidence type="ECO:0000313" key="2">
    <source>
        <dbReference type="Proteomes" id="UP000694941"/>
    </source>
</evidence>
<feature type="domain" description="Aftiphilin clathrin-binding box" evidence="1">
    <location>
        <begin position="108"/>
        <end position="152"/>
    </location>
</feature>
<name>A0ABM1T4N3_LIMPO</name>
<keyword evidence="2" id="KW-1185">Reference proteome</keyword>
<evidence type="ECO:0000313" key="5">
    <source>
        <dbReference type="RefSeq" id="XP_022250839.1"/>
    </source>
</evidence>
<protein>
    <submittedName>
        <fullName evidence="3 4">Uncharacterized protein LOC111087674 isoform X1</fullName>
    </submittedName>
</protein>
<dbReference type="Pfam" id="PF15045">
    <property type="entry name" value="Clathrin_bdg"/>
    <property type="match status" value="1"/>
</dbReference>
<sequence>MSKTMMLSANANFVASESSTISSSTSDDGGLEIQHCDDDDDFAAFESAEYSSSLLPNSSVGTMSSNEKLKEQFITAFPGKVLEEHTIPKLGQDDHKDLLLGDHSSRGRKLWERLRSVEKTPARQFQWEQSQSCQQLLRSLNVDTRNILCNPSVSLSMSGLGLLELPRRPALINRYDQNSPPAEPLDLAERNSGVCSGFQSF</sequence>
<organism evidence="2 5">
    <name type="scientific">Limulus polyphemus</name>
    <name type="common">Atlantic horseshoe crab</name>
    <dbReference type="NCBI Taxonomy" id="6850"/>
    <lineage>
        <taxon>Eukaryota</taxon>
        <taxon>Metazoa</taxon>
        <taxon>Ecdysozoa</taxon>
        <taxon>Arthropoda</taxon>
        <taxon>Chelicerata</taxon>
        <taxon>Merostomata</taxon>
        <taxon>Xiphosura</taxon>
        <taxon>Limulidae</taxon>
        <taxon>Limulus</taxon>
    </lineage>
</organism>
<accession>A0ABM1T4N3</accession>
<dbReference type="GeneID" id="111087674"/>
<dbReference type="InterPro" id="IPR029205">
    <property type="entry name" value="Clathrin-bd"/>
</dbReference>
<evidence type="ECO:0000313" key="4">
    <source>
        <dbReference type="RefSeq" id="XP_022250838.1"/>
    </source>
</evidence>
<evidence type="ECO:0000313" key="3">
    <source>
        <dbReference type="RefSeq" id="XP_022250837.1"/>
    </source>
</evidence>
<reference evidence="3 4" key="1">
    <citation type="submission" date="2025-05" db="UniProtKB">
        <authorList>
            <consortium name="RefSeq"/>
        </authorList>
    </citation>
    <scope>IDENTIFICATION</scope>
    <source>
        <tissue evidence="3 4">Muscle</tissue>
    </source>
</reference>
<dbReference type="Proteomes" id="UP000694941">
    <property type="component" value="Unplaced"/>
</dbReference>
<evidence type="ECO:0000259" key="1">
    <source>
        <dbReference type="Pfam" id="PF15045"/>
    </source>
</evidence>
<dbReference type="RefSeq" id="XP_022250837.1">
    <property type="nucleotide sequence ID" value="XM_022395129.1"/>
</dbReference>
<dbReference type="RefSeq" id="XP_022250839.1">
    <property type="nucleotide sequence ID" value="XM_022395131.1"/>
</dbReference>
<proteinExistence type="predicted"/>
<gene>
    <name evidence="3 4 5" type="primary">LOC111087674</name>
</gene>